<comment type="cofactor">
    <cofactor evidence="6">
        <name>FAD</name>
        <dbReference type="ChEBI" id="CHEBI:57692"/>
    </cofactor>
</comment>
<keyword evidence="6" id="KW-0560">Oxidoreductase</keyword>
<dbReference type="PANTHER" id="PTHR10617:SF107">
    <property type="entry name" value="ELECTRON TRANSFER FLAVOPROTEIN-UBIQUINONE OXIDOREDUCTASE, MITOCHONDRIAL"/>
    <property type="match status" value="1"/>
</dbReference>
<keyword evidence="1 6" id="KW-0813">Transport</keyword>
<dbReference type="InterPro" id="IPR007859">
    <property type="entry name" value="ETF-QO/FixX_C"/>
</dbReference>
<dbReference type="GO" id="GO:0046872">
    <property type="term" value="F:metal ion binding"/>
    <property type="evidence" value="ECO:0007669"/>
    <property type="project" value="UniProtKB-KW"/>
</dbReference>
<dbReference type="EMBL" id="JAODUO010000952">
    <property type="protein sequence ID" value="KAK2172531.1"/>
    <property type="molecule type" value="Genomic_DNA"/>
</dbReference>
<comment type="catalytic activity">
    <reaction evidence="6">
        <text>a ubiquinone + reduced [electron-transfer flavoprotein] = a ubiquinol + oxidized [electron-transfer flavoprotein] + H(+)</text>
        <dbReference type="Rhea" id="RHEA:24052"/>
        <dbReference type="Rhea" id="RHEA-COMP:9565"/>
        <dbReference type="Rhea" id="RHEA-COMP:9566"/>
        <dbReference type="Rhea" id="RHEA-COMP:10685"/>
        <dbReference type="Rhea" id="RHEA-COMP:10686"/>
        <dbReference type="ChEBI" id="CHEBI:15378"/>
        <dbReference type="ChEBI" id="CHEBI:16389"/>
        <dbReference type="ChEBI" id="CHEBI:17976"/>
        <dbReference type="ChEBI" id="CHEBI:57692"/>
        <dbReference type="ChEBI" id="CHEBI:58307"/>
        <dbReference type="EC" id="1.5.5.1"/>
    </reaction>
</comment>
<dbReference type="Gene3D" id="3.30.70.20">
    <property type="match status" value="1"/>
</dbReference>
<evidence type="ECO:0000256" key="2">
    <source>
        <dbReference type="ARBA" id="ARBA00022723"/>
    </source>
</evidence>
<accession>A0AAD9KJH7</accession>
<evidence type="ECO:0000256" key="4">
    <source>
        <dbReference type="ARBA" id="ARBA00023004"/>
    </source>
</evidence>
<keyword evidence="9" id="KW-1185">Reference proteome</keyword>
<evidence type="ECO:0000259" key="7">
    <source>
        <dbReference type="PROSITE" id="PS51379"/>
    </source>
</evidence>
<gene>
    <name evidence="8" type="ORF">NP493_952g00008</name>
</gene>
<dbReference type="Proteomes" id="UP001209878">
    <property type="component" value="Unassembled WGS sequence"/>
</dbReference>
<dbReference type="PANTHER" id="PTHR10617">
    <property type="entry name" value="ELECTRON TRANSFER FLAVOPROTEIN-UBIQUINONE OXIDOREDUCTASE"/>
    <property type="match status" value="1"/>
</dbReference>
<keyword evidence="6" id="KW-0285">Flavoprotein</keyword>
<dbReference type="InterPro" id="IPR040156">
    <property type="entry name" value="ETF-QO"/>
</dbReference>
<dbReference type="PROSITE" id="PS51379">
    <property type="entry name" value="4FE4S_FER_2"/>
    <property type="match status" value="1"/>
</dbReference>
<organism evidence="8 9">
    <name type="scientific">Ridgeia piscesae</name>
    <name type="common">Tubeworm</name>
    <dbReference type="NCBI Taxonomy" id="27915"/>
    <lineage>
        <taxon>Eukaryota</taxon>
        <taxon>Metazoa</taxon>
        <taxon>Spiralia</taxon>
        <taxon>Lophotrochozoa</taxon>
        <taxon>Annelida</taxon>
        <taxon>Polychaeta</taxon>
        <taxon>Sedentaria</taxon>
        <taxon>Canalipalpata</taxon>
        <taxon>Sabellida</taxon>
        <taxon>Siboglinidae</taxon>
        <taxon>Ridgeia</taxon>
    </lineage>
</organism>
<comment type="function">
    <text evidence="6">Accepts electrons from ETF and reduces ubiquinone.</text>
</comment>
<dbReference type="GO" id="GO:0004174">
    <property type="term" value="F:electron-transferring-flavoprotein dehydrogenase activity"/>
    <property type="evidence" value="ECO:0007669"/>
    <property type="project" value="UniProtKB-UniRule"/>
</dbReference>
<evidence type="ECO:0000256" key="5">
    <source>
        <dbReference type="ARBA" id="ARBA00023014"/>
    </source>
</evidence>
<dbReference type="InterPro" id="IPR017896">
    <property type="entry name" value="4Fe4S_Fe-S-bd"/>
</dbReference>
<dbReference type="EC" id="1.5.5.1" evidence="6"/>
<name>A0AAD9KJH7_RIDPI</name>
<keyword evidence="4 6" id="KW-0408">Iron</keyword>
<dbReference type="Pfam" id="PF05187">
    <property type="entry name" value="Fer4_ETF_QO"/>
    <property type="match status" value="1"/>
</dbReference>
<dbReference type="SUPFAM" id="SSF54862">
    <property type="entry name" value="4Fe-4S ferredoxins"/>
    <property type="match status" value="1"/>
</dbReference>
<evidence type="ECO:0000256" key="1">
    <source>
        <dbReference type="ARBA" id="ARBA00022448"/>
    </source>
</evidence>
<keyword evidence="3 6" id="KW-0249">Electron transport</keyword>
<comment type="caution">
    <text evidence="8">The sequence shown here is derived from an EMBL/GenBank/DDBJ whole genome shotgun (WGS) entry which is preliminary data.</text>
</comment>
<keyword evidence="6" id="KW-0830">Ubiquinone</keyword>
<dbReference type="GO" id="GO:0005743">
    <property type="term" value="C:mitochondrial inner membrane"/>
    <property type="evidence" value="ECO:0007669"/>
    <property type="project" value="TreeGrafter"/>
</dbReference>
<dbReference type="GO" id="GO:0051539">
    <property type="term" value="F:4 iron, 4 sulfur cluster binding"/>
    <property type="evidence" value="ECO:0007669"/>
    <property type="project" value="UniProtKB-UniRule"/>
</dbReference>
<evidence type="ECO:0000256" key="6">
    <source>
        <dbReference type="RuleBase" id="RU366068"/>
    </source>
</evidence>
<sequence length="73" mass="7802">MASNLGTAKSIAPCEATEPGVYEFVDDESGKGKRLQINAQNCIHCKTCDIKDPSQNINWVTPQGGEGPAYDGM</sequence>
<keyword evidence="6" id="KW-0274">FAD</keyword>
<feature type="domain" description="4Fe-4S ferredoxin-type" evidence="7">
    <location>
        <begin position="33"/>
        <end position="62"/>
    </location>
</feature>
<proteinExistence type="predicted"/>
<evidence type="ECO:0000256" key="3">
    <source>
        <dbReference type="ARBA" id="ARBA00022982"/>
    </source>
</evidence>
<dbReference type="AlphaFoldDB" id="A0AAD9KJH7"/>
<protein>
    <recommendedName>
        <fullName evidence="6">Electron transfer flavoprotein-ubiquinone oxidoreductase</fullName>
        <shortName evidence="6">ETF-QO</shortName>
        <ecNumber evidence="6">1.5.5.1</ecNumber>
    </recommendedName>
</protein>
<comment type="cofactor">
    <cofactor evidence="6">
        <name>[4Fe-4S] cluster</name>
        <dbReference type="ChEBI" id="CHEBI:49883"/>
    </cofactor>
    <text evidence="6">Binds 1 [4Fe-4S] cluster.</text>
</comment>
<reference evidence="8" key="1">
    <citation type="journal article" date="2023" name="Mol. Biol. Evol.">
        <title>Third-Generation Sequencing Reveals the Adaptive Role of the Epigenome in Three Deep-Sea Polychaetes.</title>
        <authorList>
            <person name="Perez M."/>
            <person name="Aroh O."/>
            <person name="Sun Y."/>
            <person name="Lan Y."/>
            <person name="Juniper S.K."/>
            <person name="Young C.R."/>
            <person name="Angers B."/>
            <person name="Qian P.Y."/>
        </authorList>
    </citation>
    <scope>NUCLEOTIDE SEQUENCE</scope>
    <source>
        <strain evidence="8">R07B-5</strain>
    </source>
</reference>
<keyword evidence="5 6" id="KW-0411">Iron-sulfur</keyword>
<keyword evidence="2 6" id="KW-0479">Metal-binding</keyword>
<evidence type="ECO:0000313" key="9">
    <source>
        <dbReference type="Proteomes" id="UP001209878"/>
    </source>
</evidence>
<evidence type="ECO:0000313" key="8">
    <source>
        <dbReference type="EMBL" id="KAK2172531.1"/>
    </source>
</evidence>